<keyword evidence="7" id="KW-1185">Reference proteome</keyword>
<proteinExistence type="predicted"/>
<evidence type="ECO:0000259" key="5">
    <source>
        <dbReference type="Pfam" id="PF14870"/>
    </source>
</evidence>
<dbReference type="Proteomes" id="UP000313645">
    <property type="component" value="Unassembled WGS sequence"/>
</dbReference>
<accession>A0ABY1ZQZ1</accession>
<dbReference type="Gene3D" id="2.130.10.10">
    <property type="entry name" value="YVTN repeat-like/Quinoprotein amine dehydrogenase"/>
    <property type="match status" value="3"/>
</dbReference>
<evidence type="ECO:0000256" key="4">
    <source>
        <dbReference type="SAM" id="SignalP"/>
    </source>
</evidence>
<feature type="domain" description="Photosynthesis system II assembly factor Ycf48/Hcf136-like" evidence="5">
    <location>
        <begin position="75"/>
        <end position="124"/>
    </location>
</feature>
<evidence type="ECO:0000256" key="3">
    <source>
        <dbReference type="SAM" id="Coils"/>
    </source>
</evidence>
<dbReference type="SUPFAM" id="SSF110296">
    <property type="entry name" value="Oligoxyloglucan reducing end-specific cellobiohydrolase"/>
    <property type="match status" value="1"/>
</dbReference>
<feature type="signal peptide" evidence="4">
    <location>
        <begin position="1"/>
        <end position="26"/>
    </location>
</feature>
<dbReference type="PANTHER" id="PTHR47199">
    <property type="entry name" value="PHOTOSYSTEM II STABILITY/ASSEMBLY FACTOR HCF136, CHLOROPLASTIC"/>
    <property type="match status" value="1"/>
</dbReference>
<dbReference type="InterPro" id="IPR028203">
    <property type="entry name" value="PSII_CF48-like_dom"/>
</dbReference>
<evidence type="ECO:0000313" key="6">
    <source>
        <dbReference type="EMBL" id="TBW59555.1"/>
    </source>
</evidence>
<gene>
    <name evidence="6" type="ORF">EZI54_00960</name>
</gene>
<dbReference type="Pfam" id="PF14870">
    <property type="entry name" value="PSII_BNR"/>
    <property type="match status" value="2"/>
</dbReference>
<name>A0ABY1ZQZ1_9GAMM</name>
<organism evidence="6 7">
    <name type="scientific">Marinobacter halodurans</name>
    <dbReference type="NCBI Taxonomy" id="2528979"/>
    <lineage>
        <taxon>Bacteria</taxon>
        <taxon>Pseudomonadati</taxon>
        <taxon>Pseudomonadota</taxon>
        <taxon>Gammaproteobacteria</taxon>
        <taxon>Pseudomonadales</taxon>
        <taxon>Marinobacteraceae</taxon>
        <taxon>Marinobacter</taxon>
    </lineage>
</organism>
<keyword evidence="2" id="KW-0604">Photosystem II</keyword>
<feature type="domain" description="Photosynthesis system II assembly factor Ycf48/Hcf136-like" evidence="5">
    <location>
        <begin position="181"/>
        <end position="359"/>
    </location>
</feature>
<feature type="chain" id="PRO_5046720954" evidence="4">
    <location>
        <begin position="27"/>
        <end position="380"/>
    </location>
</feature>
<keyword evidence="4" id="KW-0732">Signal</keyword>
<dbReference type="InterPro" id="IPR015943">
    <property type="entry name" value="WD40/YVTN_repeat-like_dom_sf"/>
</dbReference>
<protein>
    <submittedName>
        <fullName evidence="6">Photosystem I reaction center subunit IV</fullName>
    </submittedName>
</protein>
<feature type="coiled-coil region" evidence="3">
    <location>
        <begin position="124"/>
        <end position="151"/>
    </location>
</feature>
<evidence type="ECO:0000313" key="7">
    <source>
        <dbReference type="Proteomes" id="UP000313645"/>
    </source>
</evidence>
<reference evidence="6 7" key="1">
    <citation type="submission" date="2019-02" db="EMBL/GenBank/DDBJ databases">
        <title>Marinobacter halodurans sp. nov., a marine bacterium isolated from sea tidal flat.</title>
        <authorList>
            <person name="Yoo Y."/>
            <person name="Lee D.W."/>
            <person name="Kim B.S."/>
            <person name="Kim J.-J."/>
        </authorList>
    </citation>
    <scope>NUCLEOTIDE SEQUENCE [LARGE SCALE GENOMIC DNA]</scope>
    <source>
        <strain evidence="6 7">YJ-S3-2</strain>
    </source>
</reference>
<keyword evidence="3" id="KW-0175">Coiled coil</keyword>
<evidence type="ECO:0000256" key="2">
    <source>
        <dbReference type="ARBA" id="ARBA00023276"/>
    </source>
</evidence>
<dbReference type="EMBL" id="SJDL01000001">
    <property type="protein sequence ID" value="TBW59555.1"/>
    <property type="molecule type" value="Genomic_DNA"/>
</dbReference>
<evidence type="ECO:0000256" key="1">
    <source>
        <dbReference type="ARBA" id="ARBA00022531"/>
    </source>
</evidence>
<dbReference type="CDD" id="cd15482">
    <property type="entry name" value="Sialidase_non-viral"/>
    <property type="match status" value="2"/>
</dbReference>
<comment type="caution">
    <text evidence="6">The sequence shown here is derived from an EMBL/GenBank/DDBJ whole genome shotgun (WGS) entry which is preliminary data.</text>
</comment>
<sequence>MATPFKRKAFAALLGLSLALASPWAAAVSDVLETPARPTSLADESLLTDSTYAGDRMVAVGERGHIIYSDDQGQTWQQGKVPVATTLTGVSFPTPKQGWAVGHGAVILHSSDGGETWEKQLDGTKAADLVIATMKEQIAELEQKVEDAPDDQKEDLQWTLEGMQFSLEDAQADKEVGPWKPLLDVWFANDRTGFAVGSYGFLFRTDDGGQTWRDWSAHVPNPDRFHLNGIAEITGGALVIVGEAGTIFLSTDRGDTWQRVESPYTGSFFGVMGTGDVNEILAFGLRGHVFMSTDLGRSWTTVPNDSPNTLNSGAVAEDGRITLVGNGGTVLVSSNNAESFRTYFRSDRQGVMSVLPVSDEELVLFGEGGVKHTDINGRNP</sequence>
<keyword evidence="1" id="KW-0602">Photosynthesis</keyword>
<dbReference type="RefSeq" id="WP_131478107.1">
    <property type="nucleotide sequence ID" value="NZ_SJDL01000001.1"/>
</dbReference>
<dbReference type="PANTHER" id="PTHR47199:SF2">
    <property type="entry name" value="PHOTOSYSTEM II STABILITY_ASSEMBLY FACTOR HCF136, CHLOROPLASTIC"/>
    <property type="match status" value="1"/>
</dbReference>